<dbReference type="Gene3D" id="2.60.40.2220">
    <property type="match status" value="1"/>
</dbReference>
<keyword evidence="2" id="KW-0479">Metal-binding</keyword>
<dbReference type="Pfam" id="PF09261">
    <property type="entry name" value="Alpha-mann_mid"/>
    <property type="match status" value="1"/>
</dbReference>
<dbReference type="PANTHER" id="PTHR46017:SF1">
    <property type="entry name" value="ALPHA-MANNOSIDASE 2C1"/>
    <property type="match status" value="1"/>
</dbReference>
<name>A0ABW4H1Y1_9LACO</name>
<dbReference type="Proteomes" id="UP001597195">
    <property type="component" value="Unassembled WGS sequence"/>
</dbReference>
<keyword evidence="3" id="KW-0378">Hydrolase</keyword>
<dbReference type="InterPro" id="IPR041147">
    <property type="entry name" value="GH38_C"/>
</dbReference>
<dbReference type="Pfam" id="PF07748">
    <property type="entry name" value="Glyco_hydro_38C"/>
    <property type="match status" value="1"/>
</dbReference>
<dbReference type="CDD" id="cd10789">
    <property type="entry name" value="GH38N_AMII_ER_cytosolic"/>
    <property type="match status" value="1"/>
</dbReference>
<dbReference type="PANTHER" id="PTHR46017">
    <property type="entry name" value="ALPHA-MANNOSIDASE 2C1"/>
    <property type="match status" value="1"/>
</dbReference>
<dbReference type="Pfam" id="PF17677">
    <property type="entry name" value="Glyco_hydro38C2"/>
    <property type="match status" value="1"/>
</dbReference>
<dbReference type="InterPro" id="IPR027291">
    <property type="entry name" value="Glyco_hydro_38_N_sf"/>
</dbReference>
<sequence>MAMFFTSEKIHARVSELQAYRYQNRRAITNWQMSLDDLHGELKYPATDANYVDVAPGYKWKELNEYAWLRTQVQLPDEKEMVMLFNFGLPGNLHQTGFEGMLFVNGHPLQGLDSNHEEVLVPDKYQGKKVQLDIKLWTGMYGRHGDPTKPIIHEFNYADIAKLDHSTDSLYLSMRNMIDTVDILPEDSPNRYEMQNVLDQATKLLDWQEPGSVDFYRSVEQANTLVEDYLKHAIKNTPVTVTALGHTHIDLAWLWQIKHTREKAARSFSTVLKMMDKYPEYVFLHTTPQLYAYLKEDYPEIFKEIKKRVAEGRWEVDGAMWVEADCNIPSGESLVRQIMFGTRFIEKEFNKRPHYLWLPDVFGYSWALPQILRKSGLDTFMTTKISWNEYNRMPNDTFMWKGIDGTEILTHFITTPDAGKMKDNPDSWFYTYNGEMTPSSVKGLYDAYSNKSFNNNLLLAYGYGDGGGGVNRDMLESRRVLDKLPGLPHVKTGTGKEFFDQLHETVSAAEKTQYVPTWDGELYLEFHRGTYTSHAYMKKMNRKLELIYRRLEYDAVLNEMANGTQYPQKTLNDGWKILLRNQFHDIIPGSAIHEVYEDSQKDYNNVLLLAEQVDKTLNDQKTADSFTIINDQGWARQELVKVPVKDEGIFTDKDNLPLNAEKIDGGYLVNTPVIPATESTVITFHKGQAVEDTGDFNVAEINEQGLQTSFYEIDWNSDGQLTRIFDRQAQRNVLAQDELGNALEVYEDKPRDYDAWNIDLYYYQKKHALKAESIKVIENNELRVVVQFNYKYLHSVVSQNMILYRDSRRIDFKTSLDWQDHQKLLKSEFTTGIRSTEARYQIQFGNLKRTNTWNNSWDWAKFETVGHQWADLSEHNYGVSVLNDSKYGYAIKDNRMTITLLKSAISPDPEADIGHHEFTYSLLPHEGDFVSGKVEENAWALNSPLQVLKGQRLANQSNVFSMPSNQVLNIDAVKRAEDSDNIIVRFHDHTGGRRVIEMNPTFDYSGWREVNLLEEANDSSWQTGTVKLALAPYEIKTLEFKK</sequence>
<evidence type="ECO:0000259" key="5">
    <source>
        <dbReference type="SMART" id="SM00872"/>
    </source>
</evidence>
<dbReference type="Gene3D" id="1.20.1270.50">
    <property type="entry name" value="Glycoside hydrolase family 38, central domain"/>
    <property type="match status" value="1"/>
</dbReference>
<gene>
    <name evidence="6" type="ORF">ACFQ5T_03390</name>
</gene>
<evidence type="ECO:0000256" key="2">
    <source>
        <dbReference type="ARBA" id="ARBA00022723"/>
    </source>
</evidence>
<keyword evidence="7" id="KW-1185">Reference proteome</keyword>
<evidence type="ECO:0000313" key="6">
    <source>
        <dbReference type="EMBL" id="MFD1548725.1"/>
    </source>
</evidence>
<protein>
    <submittedName>
        <fullName evidence="6">Alpha-mannosidase</fullName>
    </submittedName>
</protein>
<dbReference type="InterPro" id="IPR011682">
    <property type="entry name" value="Glyco_hydro_38_C"/>
</dbReference>
<comment type="similarity">
    <text evidence="1">Belongs to the glycosyl hydrolase 38 family.</text>
</comment>
<dbReference type="Pfam" id="PF01074">
    <property type="entry name" value="Glyco_hydro_38N"/>
    <property type="match status" value="1"/>
</dbReference>
<accession>A0ABW4H1Y1</accession>
<comment type="caution">
    <text evidence="6">The sequence shown here is derived from an EMBL/GenBank/DDBJ whole genome shotgun (WGS) entry which is preliminary data.</text>
</comment>
<dbReference type="SUPFAM" id="SSF88688">
    <property type="entry name" value="Families 57/38 glycoside transferase middle domain"/>
    <property type="match status" value="1"/>
</dbReference>
<dbReference type="InterPro" id="IPR028995">
    <property type="entry name" value="Glyco_hydro_57/38_cen_sf"/>
</dbReference>
<dbReference type="SUPFAM" id="SSF88713">
    <property type="entry name" value="Glycoside hydrolase/deacetylase"/>
    <property type="match status" value="1"/>
</dbReference>
<evidence type="ECO:0000313" key="7">
    <source>
        <dbReference type="Proteomes" id="UP001597195"/>
    </source>
</evidence>
<dbReference type="InterPro" id="IPR015341">
    <property type="entry name" value="Glyco_hydro_38_cen"/>
</dbReference>
<proteinExistence type="inferred from homology"/>
<dbReference type="EMBL" id="JBHTOM010000004">
    <property type="protein sequence ID" value="MFD1548725.1"/>
    <property type="molecule type" value="Genomic_DNA"/>
</dbReference>
<dbReference type="RefSeq" id="WP_225421255.1">
    <property type="nucleotide sequence ID" value="NZ_JBHTOM010000004.1"/>
</dbReference>
<dbReference type="InterPro" id="IPR011013">
    <property type="entry name" value="Gal_mutarotase_sf_dom"/>
</dbReference>
<evidence type="ECO:0000256" key="1">
    <source>
        <dbReference type="ARBA" id="ARBA00009792"/>
    </source>
</evidence>
<dbReference type="InterPro" id="IPR011330">
    <property type="entry name" value="Glyco_hydro/deAcase_b/a-brl"/>
</dbReference>
<feature type="domain" description="Glycoside hydrolase family 38 central" evidence="5">
    <location>
        <begin position="525"/>
        <end position="603"/>
    </location>
</feature>
<reference evidence="7" key="1">
    <citation type="journal article" date="2019" name="Int. J. Syst. Evol. Microbiol.">
        <title>The Global Catalogue of Microorganisms (GCM) 10K type strain sequencing project: providing services to taxonomists for standard genome sequencing and annotation.</title>
        <authorList>
            <consortium name="The Broad Institute Genomics Platform"/>
            <consortium name="The Broad Institute Genome Sequencing Center for Infectious Disease"/>
            <person name="Wu L."/>
            <person name="Ma J."/>
        </authorList>
    </citation>
    <scope>NUCLEOTIDE SEQUENCE [LARGE SCALE GENOMIC DNA]</scope>
    <source>
        <strain evidence="7">CCM 8906</strain>
    </source>
</reference>
<dbReference type="SMART" id="SM00872">
    <property type="entry name" value="Alpha-mann_mid"/>
    <property type="match status" value="1"/>
</dbReference>
<dbReference type="SUPFAM" id="SSF74650">
    <property type="entry name" value="Galactose mutarotase-like"/>
    <property type="match status" value="1"/>
</dbReference>
<evidence type="ECO:0000256" key="4">
    <source>
        <dbReference type="ARBA" id="ARBA00023295"/>
    </source>
</evidence>
<keyword evidence="4" id="KW-0326">Glycosidase</keyword>
<dbReference type="Gene3D" id="3.20.110.10">
    <property type="entry name" value="Glycoside hydrolase 38, N terminal domain"/>
    <property type="match status" value="1"/>
</dbReference>
<dbReference type="InterPro" id="IPR000602">
    <property type="entry name" value="Glyco_hydro_38_N"/>
</dbReference>
<dbReference type="Gene3D" id="2.70.98.30">
    <property type="entry name" value="Golgi alpha-mannosidase II, domain 4"/>
    <property type="match status" value="1"/>
</dbReference>
<dbReference type="InterPro" id="IPR037094">
    <property type="entry name" value="Glyco_hydro_38_cen_sf"/>
</dbReference>
<evidence type="ECO:0000256" key="3">
    <source>
        <dbReference type="ARBA" id="ARBA00022801"/>
    </source>
</evidence>
<organism evidence="6 7">
    <name type="scientific">Levilactobacillus fuyuanensis</name>
    <dbReference type="NCBI Taxonomy" id="2486022"/>
    <lineage>
        <taxon>Bacteria</taxon>
        <taxon>Bacillati</taxon>
        <taxon>Bacillota</taxon>
        <taxon>Bacilli</taxon>
        <taxon>Lactobacillales</taxon>
        <taxon>Lactobacillaceae</taxon>
        <taxon>Levilactobacillus</taxon>
    </lineage>
</organism>